<evidence type="ECO:0000256" key="1">
    <source>
        <dbReference type="ARBA" id="ARBA00004651"/>
    </source>
</evidence>
<evidence type="ECO:0000256" key="8">
    <source>
        <dbReference type="RuleBase" id="RU363108"/>
    </source>
</evidence>
<reference evidence="9" key="1">
    <citation type="submission" date="2005-10" db="EMBL/GenBank/DDBJ databases">
        <authorList>
            <person name="Loftus B.J."/>
            <person name="Nene V.M."/>
            <person name="Hannick L.I."/>
            <person name="Bidwell S."/>
            <person name="Haas B."/>
            <person name="Amedeo P."/>
            <person name="Orvis J."/>
            <person name="Wortman J.R."/>
            <person name="White O.R."/>
            <person name="Salzberg S."/>
            <person name="Shumway M."/>
            <person name="Koo H."/>
            <person name="Zhao Y."/>
            <person name="Holmes M."/>
            <person name="Miller J."/>
            <person name="Schatz M."/>
            <person name="Pop M."/>
            <person name="Pai G."/>
            <person name="Utterback T."/>
            <person name="Rogers Y.-H."/>
            <person name="Kravitz S."/>
            <person name="Fraser C.M."/>
        </authorList>
    </citation>
    <scope>NUCLEOTIDE SEQUENCE</scope>
    <source>
        <strain evidence="9">Liverpool</strain>
    </source>
</reference>
<dbReference type="EMBL" id="CH477431">
    <property type="protein sequence ID" value="EJY57676.1"/>
    <property type="molecule type" value="Genomic_DNA"/>
</dbReference>
<gene>
    <name evidence="9" type="primary">GPRgr37</name>
    <name evidence="9" type="ORF">AaeL_AAEL017235</name>
</gene>
<feature type="transmembrane region" description="Helical" evidence="8">
    <location>
        <begin position="120"/>
        <end position="139"/>
    </location>
</feature>
<dbReference type="PANTHER" id="PTHR21143">
    <property type="entry name" value="INVERTEBRATE GUSTATORY RECEPTOR"/>
    <property type="match status" value="1"/>
</dbReference>
<dbReference type="eggNOG" id="ENOG502T08N">
    <property type="taxonomic scope" value="Eukaryota"/>
</dbReference>
<dbReference type="AlphaFoldDB" id="J9EA20"/>
<dbReference type="Pfam" id="PF08395">
    <property type="entry name" value="7tm_7"/>
    <property type="match status" value="1"/>
</dbReference>
<keyword evidence="3 8" id="KW-0812">Transmembrane</keyword>
<dbReference type="PANTHER" id="PTHR21143:SF133">
    <property type="entry name" value="GUSTATORY AND PHEROMONE RECEPTOR 32A-RELATED"/>
    <property type="match status" value="1"/>
</dbReference>
<evidence type="ECO:0000313" key="10">
    <source>
        <dbReference type="Proteomes" id="UP000682892"/>
    </source>
</evidence>
<comment type="function">
    <text evidence="8">Gustatory receptor which mediates acceptance or avoidance behavior, depending on its substrates.</text>
</comment>
<feature type="non-terminal residue" evidence="9">
    <location>
        <position position="368"/>
    </location>
</feature>
<keyword evidence="6 8" id="KW-0675">Receptor</keyword>
<dbReference type="InterPro" id="IPR013604">
    <property type="entry name" value="7TM_chemorcpt"/>
</dbReference>
<keyword evidence="2 8" id="KW-1003">Cell membrane</keyword>
<evidence type="ECO:0000256" key="4">
    <source>
        <dbReference type="ARBA" id="ARBA00022989"/>
    </source>
</evidence>
<dbReference type="GO" id="GO:0030424">
    <property type="term" value="C:axon"/>
    <property type="evidence" value="ECO:0007669"/>
    <property type="project" value="TreeGrafter"/>
</dbReference>
<dbReference type="GO" id="GO:0030425">
    <property type="term" value="C:dendrite"/>
    <property type="evidence" value="ECO:0007669"/>
    <property type="project" value="TreeGrafter"/>
</dbReference>
<dbReference type="PaxDb" id="7159-AAEL017235-PA"/>
<dbReference type="Proteomes" id="UP000682892">
    <property type="component" value="Unassembled WGS sequence"/>
</dbReference>
<evidence type="ECO:0000256" key="6">
    <source>
        <dbReference type="ARBA" id="ARBA00023170"/>
    </source>
</evidence>
<dbReference type="GO" id="GO:0008049">
    <property type="term" value="P:male courtship behavior"/>
    <property type="evidence" value="ECO:0007669"/>
    <property type="project" value="TreeGrafter"/>
</dbReference>
<dbReference type="GO" id="GO:0007635">
    <property type="term" value="P:chemosensory behavior"/>
    <property type="evidence" value="ECO:0007669"/>
    <property type="project" value="TreeGrafter"/>
</dbReference>
<dbReference type="PhylomeDB" id="J9EA20"/>
<feature type="transmembrane region" description="Helical" evidence="8">
    <location>
        <begin position="339"/>
        <end position="357"/>
    </location>
</feature>
<keyword evidence="7 8" id="KW-0807">Transducer</keyword>
<dbReference type="KEGG" id="aag:23687655"/>
<reference evidence="9" key="3">
    <citation type="submission" date="2012-09" db="EMBL/GenBank/DDBJ databases">
        <authorList>
            <consortium name="VectorBase"/>
        </authorList>
    </citation>
    <scope>NUCLEOTIDE SEQUENCE</scope>
    <source>
        <strain evidence="9">Liverpool</strain>
    </source>
</reference>
<protein>
    <recommendedName>
        <fullName evidence="8">Gustatory receptor</fullName>
    </recommendedName>
</protein>
<dbReference type="GO" id="GO:0050909">
    <property type="term" value="P:sensory perception of taste"/>
    <property type="evidence" value="ECO:0007669"/>
    <property type="project" value="InterPro"/>
</dbReference>
<evidence type="ECO:0000256" key="2">
    <source>
        <dbReference type="ARBA" id="ARBA00022475"/>
    </source>
</evidence>
<accession>J9EA20</accession>
<dbReference type="GO" id="GO:0007165">
    <property type="term" value="P:signal transduction"/>
    <property type="evidence" value="ECO:0007669"/>
    <property type="project" value="UniProtKB-KW"/>
</dbReference>
<comment type="subcellular location">
    <subcellularLocation>
        <location evidence="1 8">Cell membrane</location>
        <topology evidence="1 8">Multi-pass membrane protein</topology>
    </subcellularLocation>
</comment>
<feature type="transmembrane region" description="Helical" evidence="8">
    <location>
        <begin position="6"/>
        <end position="27"/>
    </location>
</feature>
<organism evidence="9 10">
    <name type="scientific">Aedes aegypti</name>
    <name type="common">Yellowfever mosquito</name>
    <name type="synonym">Culex aegypti</name>
    <dbReference type="NCBI Taxonomy" id="7159"/>
    <lineage>
        <taxon>Eukaryota</taxon>
        <taxon>Metazoa</taxon>
        <taxon>Ecdysozoa</taxon>
        <taxon>Arthropoda</taxon>
        <taxon>Hexapoda</taxon>
        <taxon>Insecta</taxon>
        <taxon>Pterygota</taxon>
        <taxon>Neoptera</taxon>
        <taxon>Endopterygota</taxon>
        <taxon>Diptera</taxon>
        <taxon>Nematocera</taxon>
        <taxon>Culicoidea</taxon>
        <taxon>Culicidae</taxon>
        <taxon>Culicinae</taxon>
        <taxon>Aedini</taxon>
        <taxon>Aedes</taxon>
        <taxon>Stegomyia</taxon>
    </lineage>
</organism>
<feature type="transmembrane region" description="Helical" evidence="8">
    <location>
        <begin position="36"/>
        <end position="55"/>
    </location>
</feature>
<comment type="similarity">
    <text evidence="8">Belongs to the insect chemoreceptor superfamily. Gustatory receptor (GR) family.</text>
</comment>
<dbReference type="GO" id="GO:0005886">
    <property type="term" value="C:plasma membrane"/>
    <property type="evidence" value="ECO:0007669"/>
    <property type="project" value="UniProtKB-SubCell"/>
</dbReference>
<evidence type="ECO:0000256" key="3">
    <source>
        <dbReference type="ARBA" id="ARBA00022692"/>
    </source>
</evidence>
<dbReference type="VEuPathDB" id="VectorBase:AAEL017235"/>
<feature type="transmembrane region" description="Helical" evidence="8">
    <location>
        <begin position="75"/>
        <end position="99"/>
    </location>
</feature>
<keyword evidence="5 8" id="KW-0472">Membrane</keyword>
<feature type="transmembrane region" description="Helical" evidence="8">
    <location>
        <begin position="222"/>
        <end position="246"/>
    </location>
</feature>
<sequence>MELLAIQTHLIRILSLLGLLPFPSLIFTKQRRTKDVFYCVYSLGVHLIFLLFGFMQYECPPPMVLFKSQDKTSMFVLLTGYFQWKIILLTLSVHSVIYMDKLKSFFNIIWRLQYMSYRSPVKLGVILIICCTLLTARVVDMFANHSRSWETQFLRFVDVIEGLMFDIYNFHLLVQIWIMQSCFAQLKESLHIVFRAGSNRQIVQTLNKCSLHFNLLQTFNDYYGLFMVHMCIIAFFRCSLTSYFVLISLDQLWLRSDLSPTLLFFAGWNTCLVSYMFYMLDVISVQANEVVLCIRHYTNDDNDITDSQMVNQINHFLLGNLHQKKNFSANGFFDINNRVIYMIFTSVVTYLVILVQFKQLEVDTHKGQ</sequence>
<evidence type="ECO:0000256" key="5">
    <source>
        <dbReference type="ARBA" id="ARBA00023136"/>
    </source>
</evidence>
<evidence type="ECO:0000313" key="9">
    <source>
        <dbReference type="EMBL" id="EJY57676.1"/>
    </source>
</evidence>
<proteinExistence type="inferred from homology"/>
<dbReference type="GO" id="GO:0043025">
    <property type="term" value="C:neuronal cell body"/>
    <property type="evidence" value="ECO:0007669"/>
    <property type="project" value="TreeGrafter"/>
</dbReference>
<reference evidence="9" key="2">
    <citation type="journal article" date="2007" name="Science">
        <title>Genome sequence of Aedes aegypti, a major arbovirus vector.</title>
        <authorList>
            <person name="Nene V."/>
            <person name="Wortman J.R."/>
            <person name="Lawson D."/>
            <person name="Haas B."/>
            <person name="Kodira C."/>
            <person name="Tu Z.J."/>
            <person name="Loftus B."/>
            <person name="Xi Z."/>
            <person name="Megy K."/>
            <person name="Grabherr M."/>
            <person name="Ren Q."/>
            <person name="Zdobnov E.M."/>
            <person name="Lobo N.F."/>
            <person name="Campbell K.S."/>
            <person name="Brown S.E."/>
            <person name="Bonaldo M.F."/>
            <person name="Zhu J."/>
            <person name="Sinkins S.P."/>
            <person name="Hogenkamp D.G."/>
            <person name="Amedeo P."/>
            <person name="Arensburger P."/>
            <person name="Atkinson P.W."/>
            <person name="Bidwell S."/>
            <person name="Biedler J."/>
            <person name="Birney E."/>
            <person name="Bruggner R.V."/>
            <person name="Costas J."/>
            <person name="Coy M.R."/>
            <person name="Crabtree J."/>
            <person name="Crawford M."/>
            <person name="Debruyn B."/>
            <person name="Decaprio D."/>
            <person name="Eiglmeier K."/>
            <person name="Eisenstadt E."/>
            <person name="El-Dorry H."/>
            <person name="Gelbart W.M."/>
            <person name="Gomes S.L."/>
            <person name="Hammond M."/>
            <person name="Hannick L.I."/>
            <person name="Hogan J.R."/>
            <person name="Holmes M.H."/>
            <person name="Jaffe D."/>
            <person name="Johnston J.S."/>
            <person name="Kennedy R.C."/>
            <person name="Koo H."/>
            <person name="Kravitz S."/>
            <person name="Kriventseva E.V."/>
            <person name="Kulp D."/>
            <person name="Labutti K."/>
            <person name="Lee E."/>
            <person name="Li S."/>
            <person name="Lovin D.D."/>
            <person name="Mao C."/>
            <person name="Mauceli E."/>
            <person name="Menck C.F."/>
            <person name="Miller J.R."/>
            <person name="Montgomery P."/>
            <person name="Mori A."/>
            <person name="Nascimento A.L."/>
            <person name="Naveira H.F."/>
            <person name="Nusbaum C."/>
            <person name="O'leary S."/>
            <person name="Orvis J."/>
            <person name="Pertea M."/>
            <person name="Quesneville H."/>
            <person name="Reidenbach K.R."/>
            <person name="Rogers Y.H."/>
            <person name="Roth C.W."/>
            <person name="Schneider J.R."/>
            <person name="Schatz M."/>
            <person name="Shumway M."/>
            <person name="Stanke M."/>
            <person name="Stinson E.O."/>
            <person name="Tubio J.M."/>
            <person name="Vanzee J.P."/>
            <person name="Verjovski-Almeida S."/>
            <person name="Werner D."/>
            <person name="White O."/>
            <person name="Wyder S."/>
            <person name="Zeng Q."/>
            <person name="Zhao Q."/>
            <person name="Zhao Y."/>
            <person name="Hill C.A."/>
            <person name="Raikhel A.S."/>
            <person name="Soares M.B."/>
            <person name="Knudson D.L."/>
            <person name="Lee N.H."/>
            <person name="Galagan J."/>
            <person name="Salzberg S.L."/>
            <person name="Paulsen I.T."/>
            <person name="Dimopoulos G."/>
            <person name="Collins F.H."/>
            <person name="Birren B."/>
            <person name="Fraser-Liggett C.M."/>
            <person name="Severson D.W."/>
        </authorList>
    </citation>
    <scope>NUCLEOTIDE SEQUENCE [LARGE SCALE GENOMIC DNA]</scope>
    <source>
        <strain evidence="9">Liverpool</strain>
    </source>
</reference>
<dbReference type="OrthoDB" id="6366728at2759"/>
<evidence type="ECO:0000256" key="7">
    <source>
        <dbReference type="ARBA" id="ARBA00023224"/>
    </source>
</evidence>
<feature type="transmembrane region" description="Helical" evidence="8">
    <location>
        <begin position="258"/>
        <end position="278"/>
    </location>
</feature>
<dbReference type="GeneID" id="23687655"/>
<keyword evidence="4 8" id="KW-1133">Transmembrane helix</keyword>
<dbReference type="CTD" id="23687655"/>
<name>J9EA20_AEDAE</name>